<protein>
    <submittedName>
        <fullName evidence="2">Uncharacterized protein</fullName>
    </submittedName>
</protein>
<reference evidence="2 3" key="1">
    <citation type="journal article" date="2024" name="BMC Genomics">
        <title>De novo assembly and annotation of Popillia japonica's genome with initial clues to its potential as an invasive pest.</title>
        <authorList>
            <person name="Cucini C."/>
            <person name="Boschi S."/>
            <person name="Funari R."/>
            <person name="Cardaioli E."/>
            <person name="Iannotti N."/>
            <person name="Marturano G."/>
            <person name="Paoli F."/>
            <person name="Bruttini M."/>
            <person name="Carapelli A."/>
            <person name="Frati F."/>
            <person name="Nardi F."/>
        </authorList>
    </citation>
    <scope>NUCLEOTIDE SEQUENCE [LARGE SCALE GENOMIC DNA]</scope>
    <source>
        <strain evidence="2">DMR45628</strain>
    </source>
</reference>
<sequence>MEKGATENAECNCDQHADSSTVRCPLHDASPLHDAISRGDRNGIINENNIPEGCICYEPGPANQRCPLHEIDQRCPLHEIEPANEIVTADPFNDSLTEILEAFDFNTPQENHLPEPAEYATRKSSTRTS</sequence>
<comment type="caution">
    <text evidence="2">The sequence shown here is derived from an EMBL/GenBank/DDBJ whole genome shotgun (WGS) entry which is preliminary data.</text>
</comment>
<dbReference type="EMBL" id="JASPKY010001106">
    <property type="protein sequence ID" value="KAK9679056.1"/>
    <property type="molecule type" value="Genomic_DNA"/>
</dbReference>
<accession>A0AAW1HRM1</accession>
<evidence type="ECO:0000313" key="3">
    <source>
        <dbReference type="Proteomes" id="UP001458880"/>
    </source>
</evidence>
<proteinExistence type="predicted"/>
<organism evidence="2 3">
    <name type="scientific">Popillia japonica</name>
    <name type="common">Japanese beetle</name>
    <dbReference type="NCBI Taxonomy" id="7064"/>
    <lineage>
        <taxon>Eukaryota</taxon>
        <taxon>Metazoa</taxon>
        <taxon>Ecdysozoa</taxon>
        <taxon>Arthropoda</taxon>
        <taxon>Hexapoda</taxon>
        <taxon>Insecta</taxon>
        <taxon>Pterygota</taxon>
        <taxon>Neoptera</taxon>
        <taxon>Endopterygota</taxon>
        <taxon>Coleoptera</taxon>
        <taxon>Polyphaga</taxon>
        <taxon>Scarabaeiformia</taxon>
        <taxon>Scarabaeidae</taxon>
        <taxon>Rutelinae</taxon>
        <taxon>Popillia</taxon>
    </lineage>
</organism>
<dbReference type="AlphaFoldDB" id="A0AAW1HRM1"/>
<name>A0AAW1HRM1_POPJA</name>
<keyword evidence="3" id="KW-1185">Reference proteome</keyword>
<dbReference type="Proteomes" id="UP001458880">
    <property type="component" value="Unassembled WGS sequence"/>
</dbReference>
<evidence type="ECO:0000256" key="1">
    <source>
        <dbReference type="SAM" id="MobiDB-lite"/>
    </source>
</evidence>
<evidence type="ECO:0000313" key="2">
    <source>
        <dbReference type="EMBL" id="KAK9679056.1"/>
    </source>
</evidence>
<gene>
    <name evidence="2" type="ORF">QE152_g40326</name>
</gene>
<feature type="region of interest" description="Disordered" evidence="1">
    <location>
        <begin position="105"/>
        <end position="129"/>
    </location>
</feature>